<comment type="caution">
    <text evidence="3">The sequence shown here is derived from an EMBL/GenBank/DDBJ whole genome shotgun (WGS) entry which is preliminary data.</text>
</comment>
<evidence type="ECO:0000313" key="3">
    <source>
        <dbReference type="EMBL" id="KOS10397.1"/>
    </source>
</evidence>
<dbReference type="AlphaFoldDB" id="A0A0M8MHV4"/>
<name>A0A0M8MHV4_9MICO</name>
<evidence type="ECO:0000313" key="4">
    <source>
        <dbReference type="Proteomes" id="UP000037737"/>
    </source>
</evidence>
<feature type="region of interest" description="Disordered" evidence="1">
    <location>
        <begin position="1"/>
        <end position="21"/>
    </location>
</feature>
<protein>
    <submittedName>
        <fullName evidence="3">TadE family protein</fullName>
    </submittedName>
</protein>
<proteinExistence type="predicted"/>
<keyword evidence="2" id="KW-0812">Transmembrane</keyword>
<dbReference type="OrthoDB" id="5118919at2"/>
<dbReference type="EMBL" id="LAVO01000011">
    <property type="protein sequence ID" value="KOS10397.1"/>
    <property type="molecule type" value="Genomic_DNA"/>
</dbReference>
<feature type="compositionally biased region" description="Basic and acidic residues" evidence="1">
    <location>
        <begin position="9"/>
        <end position="21"/>
    </location>
</feature>
<organism evidence="3 4">
    <name type="scientific">Microbacterium aurantiacum</name>
    <dbReference type="NCBI Taxonomy" id="162393"/>
    <lineage>
        <taxon>Bacteria</taxon>
        <taxon>Bacillati</taxon>
        <taxon>Actinomycetota</taxon>
        <taxon>Actinomycetes</taxon>
        <taxon>Micrococcales</taxon>
        <taxon>Microbacteriaceae</taxon>
        <taxon>Microbacterium</taxon>
    </lineage>
</organism>
<accession>A0A0M8MHV4</accession>
<reference evidence="3" key="1">
    <citation type="submission" date="2015-04" db="EMBL/GenBank/DDBJ databases">
        <title>Complete genome sequence of Microbacterium chocolatum SIT 101, a bacterium enantioselectively hydrolyzing mesomeric diesters.</title>
        <authorList>
            <person name="Li X."/>
            <person name="Xu Y."/>
        </authorList>
    </citation>
    <scope>NUCLEOTIDE SEQUENCE [LARGE SCALE GENOMIC DNA]</scope>
    <source>
        <strain evidence="3">SIT 101</strain>
    </source>
</reference>
<keyword evidence="2" id="KW-1133">Transmembrane helix</keyword>
<keyword evidence="2" id="KW-0472">Membrane</keyword>
<sequence length="163" mass="17073">MPRPSLSTERPREPKAETRAEAERGSASLEFIVVGLVLLVPIVYLVVALGALQSAALGAEAGARHVARAIATASGPGEAQQRADDILATVNREYRLDPAGTAVAIDCRPATATCPAAGSTVVVRIDTRVALPFMPAIWGLDRATAIPVEAMSAQKVSRFWGES</sequence>
<keyword evidence="4" id="KW-1185">Reference proteome</keyword>
<evidence type="ECO:0000256" key="2">
    <source>
        <dbReference type="SAM" id="Phobius"/>
    </source>
</evidence>
<dbReference type="Proteomes" id="UP000037737">
    <property type="component" value="Unassembled WGS sequence"/>
</dbReference>
<dbReference type="KEGG" id="mcw:A8L33_11785"/>
<evidence type="ECO:0000256" key="1">
    <source>
        <dbReference type="SAM" id="MobiDB-lite"/>
    </source>
</evidence>
<dbReference type="PATRIC" id="fig|84292.3.peg.2287"/>
<gene>
    <name evidence="3" type="ORF">XI38_11230</name>
</gene>
<feature type="transmembrane region" description="Helical" evidence="2">
    <location>
        <begin position="31"/>
        <end position="52"/>
    </location>
</feature>